<gene>
    <name evidence="3" type="ORF">ACJIZ3_012560</name>
</gene>
<comment type="caution">
    <text evidence="3">The sequence shown here is derived from an EMBL/GenBank/DDBJ whole genome shotgun (WGS) entry which is preliminary data.</text>
</comment>
<dbReference type="Pfam" id="PF14309">
    <property type="entry name" value="DUF4378"/>
    <property type="match status" value="1"/>
</dbReference>
<accession>A0ABD3UQM5</accession>
<dbReference type="EMBL" id="JBJXBP010000001">
    <property type="protein sequence ID" value="KAL3850678.1"/>
    <property type="molecule type" value="Genomic_DNA"/>
</dbReference>
<protein>
    <recommendedName>
        <fullName evidence="2">DUF4378 domain-containing protein</fullName>
    </recommendedName>
</protein>
<sequence>MGKHFWRKQNMSMHDDYEQQPQPPGCAWGLVHALGFHSNVKKLIHHRTKYDHTKSDWSPVTKMFSSDGYDQLEKLVDKKENAYLSTKTSRKRSLKARIKALISEDTKQQKEGFYLKSSLRRTYSIHHLESLDDSLGKICTDWKHPIIVLPRNGEHCTTQSLETTDQLESSDEHEPINEHDESEDALEIFNVNKELFIKKHLQYADEGISKFSFGALGSNLKAKLSKSRSFPQARKLKPSKLDNKQKEVWSFPKEDKLSKPEENKRTTHRRSSSLNESLDKYARLSGISSQMEAKLNSSKSLKLTNEVGHGTMYFRRIHSVSNVDSFYSELNFGVQMDNPSENAESIRSNESDGDNEKVGGLEVNIEEVTKSDSSRELETNYADMSHKELKDQCYTTDLENGLEETVSHIPEVQVSEDLELRSSHYDELNSLLNSNDHQKSLHNKPFSRNLNHDNNYSDLDYVRQILDQSGIALAASDEPLGPQLFEEVEAYWPHEVDELTGWPDFYGCWHHMMLFHLANEVLLDVYDRSLPYYPKALSSSCHIRTFPVGNLIIEEISKKVSKLLNLKPEEKQSLDIIMDRDLSNDSSWMNLQVESECTALELEDMIFDELIQEFILS</sequence>
<feature type="region of interest" description="Disordered" evidence="1">
    <location>
        <begin position="161"/>
        <end position="181"/>
    </location>
</feature>
<evidence type="ECO:0000313" key="3">
    <source>
        <dbReference type="EMBL" id="KAL3850678.1"/>
    </source>
</evidence>
<organism evidence="3 4">
    <name type="scientific">Penstemon smallii</name>
    <dbReference type="NCBI Taxonomy" id="265156"/>
    <lineage>
        <taxon>Eukaryota</taxon>
        <taxon>Viridiplantae</taxon>
        <taxon>Streptophyta</taxon>
        <taxon>Embryophyta</taxon>
        <taxon>Tracheophyta</taxon>
        <taxon>Spermatophyta</taxon>
        <taxon>Magnoliopsida</taxon>
        <taxon>eudicotyledons</taxon>
        <taxon>Gunneridae</taxon>
        <taxon>Pentapetalae</taxon>
        <taxon>asterids</taxon>
        <taxon>lamiids</taxon>
        <taxon>Lamiales</taxon>
        <taxon>Plantaginaceae</taxon>
        <taxon>Cheloneae</taxon>
        <taxon>Penstemon</taxon>
    </lineage>
</organism>
<dbReference type="InterPro" id="IPR044257">
    <property type="entry name" value="TRM32-like"/>
</dbReference>
<evidence type="ECO:0000259" key="2">
    <source>
        <dbReference type="Pfam" id="PF14309"/>
    </source>
</evidence>
<feature type="compositionally biased region" description="Basic and acidic residues" evidence="1">
    <location>
        <begin position="170"/>
        <end position="179"/>
    </location>
</feature>
<dbReference type="InterPro" id="IPR025486">
    <property type="entry name" value="DUF4378"/>
</dbReference>
<feature type="region of interest" description="Disordered" evidence="1">
    <location>
        <begin position="227"/>
        <end position="275"/>
    </location>
</feature>
<feature type="domain" description="DUF4378" evidence="2">
    <location>
        <begin position="458"/>
        <end position="613"/>
    </location>
</feature>
<reference evidence="3 4" key="1">
    <citation type="submission" date="2024-12" db="EMBL/GenBank/DDBJ databases">
        <title>The unique morphological basis and parallel evolutionary history of personate flowers in Penstemon.</title>
        <authorList>
            <person name="Depatie T.H."/>
            <person name="Wessinger C.A."/>
        </authorList>
    </citation>
    <scope>NUCLEOTIDE SEQUENCE [LARGE SCALE GENOMIC DNA]</scope>
    <source>
        <strain evidence="3">WTNN_2</strain>
        <tissue evidence="3">Leaf</tissue>
    </source>
</reference>
<keyword evidence="4" id="KW-1185">Reference proteome</keyword>
<evidence type="ECO:0000313" key="4">
    <source>
        <dbReference type="Proteomes" id="UP001634393"/>
    </source>
</evidence>
<dbReference type="AlphaFoldDB" id="A0ABD3UQM5"/>
<dbReference type="PANTHER" id="PTHR47071">
    <property type="entry name" value="PROTEIN TRM32"/>
    <property type="match status" value="1"/>
</dbReference>
<feature type="compositionally biased region" description="Basic and acidic residues" evidence="1">
    <location>
        <begin position="239"/>
        <end position="265"/>
    </location>
</feature>
<dbReference type="Proteomes" id="UP001634393">
    <property type="component" value="Unassembled WGS sequence"/>
</dbReference>
<name>A0ABD3UQM5_9LAMI</name>
<proteinExistence type="predicted"/>
<evidence type="ECO:0000256" key="1">
    <source>
        <dbReference type="SAM" id="MobiDB-lite"/>
    </source>
</evidence>
<dbReference type="PANTHER" id="PTHR47071:SF2">
    <property type="entry name" value="PROTEIN TRM32"/>
    <property type="match status" value="1"/>
</dbReference>